<accession>A0A1I6SIM3</accession>
<feature type="domain" description="N-acetyltransferase" evidence="1">
    <location>
        <begin position="9"/>
        <end position="147"/>
    </location>
</feature>
<dbReference type="PANTHER" id="PTHR43792:SF1">
    <property type="entry name" value="N-ACETYLTRANSFERASE DOMAIN-CONTAINING PROTEIN"/>
    <property type="match status" value="1"/>
</dbReference>
<dbReference type="PANTHER" id="PTHR43792">
    <property type="entry name" value="GNAT FAMILY, PUTATIVE (AFU_ORTHOLOGUE AFUA_3G00765)-RELATED-RELATED"/>
    <property type="match status" value="1"/>
</dbReference>
<dbReference type="Pfam" id="PF13302">
    <property type="entry name" value="Acetyltransf_3"/>
    <property type="match status" value="1"/>
</dbReference>
<evidence type="ECO:0000313" key="2">
    <source>
        <dbReference type="EMBL" id="SFS76754.1"/>
    </source>
</evidence>
<dbReference type="EMBL" id="FOZP01000009">
    <property type="protein sequence ID" value="SFS76754.1"/>
    <property type="molecule type" value="Genomic_DNA"/>
</dbReference>
<dbReference type="InterPro" id="IPR016181">
    <property type="entry name" value="Acyl_CoA_acyltransferase"/>
</dbReference>
<dbReference type="AlphaFoldDB" id="A0A1I6SIM3"/>
<dbReference type="OrthoDB" id="9788916at2"/>
<evidence type="ECO:0000313" key="3">
    <source>
        <dbReference type="Proteomes" id="UP000199312"/>
    </source>
</evidence>
<dbReference type="Proteomes" id="UP000199312">
    <property type="component" value="Unassembled WGS sequence"/>
</dbReference>
<dbReference type="InterPro" id="IPR051531">
    <property type="entry name" value="N-acetyltransferase"/>
</dbReference>
<gene>
    <name evidence="2" type="ORF">SAMN04488006_3060</name>
</gene>
<reference evidence="3" key="1">
    <citation type="submission" date="2016-10" db="EMBL/GenBank/DDBJ databases">
        <authorList>
            <person name="Varghese N."/>
            <person name="Submissions S."/>
        </authorList>
    </citation>
    <scope>NUCLEOTIDE SEQUENCE [LARGE SCALE GENOMIC DNA]</scope>
    <source>
        <strain evidence="3">DSM 24450</strain>
    </source>
</reference>
<dbReference type="SUPFAM" id="SSF55729">
    <property type="entry name" value="Acyl-CoA N-acyltransferases (Nat)"/>
    <property type="match status" value="1"/>
</dbReference>
<evidence type="ECO:0000259" key="1">
    <source>
        <dbReference type="Pfam" id="PF13302"/>
    </source>
</evidence>
<dbReference type="InterPro" id="IPR000182">
    <property type="entry name" value="GNAT_dom"/>
</dbReference>
<keyword evidence="2" id="KW-0808">Transferase</keyword>
<dbReference type="Gene3D" id="3.40.630.30">
    <property type="match status" value="1"/>
</dbReference>
<protein>
    <submittedName>
        <fullName evidence="2">Protein N-acetyltransferase, RimJ/RimL family</fullName>
    </submittedName>
</protein>
<keyword evidence="3" id="KW-1185">Reference proteome</keyword>
<dbReference type="STRING" id="593133.SAMN04488006_3060"/>
<proteinExistence type="predicted"/>
<organism evidence="2 3">
    <name type="scientific">Lutibacter maritimus</name>
    <dbReference type="NCBI Taxonomy" id="593133"/>
    <lineage>
        <taxon>Bacteria</taxon>
        <taxon>Pseudomonadati</taxon>
        <taxon>Bacteroidota</taxon>
        <taxon>Flavobacteriia</taxon>
        <taxon>Flavobacteriales</taxon>
        <taxon>Flavobacteriaceae</taxon>
        <taxon>Lutibacter</taxon>
    </lineage>
</organism>
<name>A0A1I6SIM3_9FLAO</name>
<dbReference type="GO" id="GO:0016747">
    <property type="term" value="F:acyltransferase activity, transferring groups other than amino-acyl groups"/>
    <property type="evidence" value="ECO:0007669"/>
    <property type="project" value="InterPro"/>
</dbReference>
<sequence length="169" mass="19656">MKIILETERLYLREFEISDAINLYHLNSDFDVIKYTGNKPFQSVNEAENFIKLYTDYKKNGFGRWAVCLKGTHEFLGWCGLKKDTDSKEVDLGFRFFKKHWGKGYATESGLACINLGFSTLNLTKIIGRAYIENKSSIRVLKKCKFKAVKNFTYDNQPAVLFEINYDRS</sequence>
<dbReference type="RefSeq" id="WP_090229539.1">
    <property type="nucleotide sequence ID" value="NZ_FOZP01000009.1"/>
</dbReference>